<gene>
    <name evidence="1" type="ORF">Tci_011590</name>
</gene>
<comment type="caution">
    <text evidence="1">The sequence shown here is derived from an EMBL/GenBank/DDBJ whole genome shotgun (WGS) entry which is preliminary data.</text>
</comment>
<evidence type="ECO:0000313" key="1">
    <source>
        <dbReference type="EMBL" id="GEU39612.1"/>
    </source>
</evidence>
<name>A0A6L2JSH0_TANCI</name>
<proteinExistence type="predicted"/>
<dbReference type="PANTHER" id="PTHR42648:SF30">
    <property type="entry name" value="RIBONUCLEASE H-LIKE DOMAIN, GAG-PRE-INTEGRASE DOMAIN PROTEIN-RELATED"/>
    <property type="match status" value="1"/>
</dbReference>
<dbReference type="InterPro" id="IPR039537">
    <property type="entry name" value="Retrotran_Ty1/copia-like"/>
</dbReference>
<accession>A0A6L2JSH0</accession>
<sequence length="209" mass="23585">MEDMFKDGLILGFNMDTEKCKTCMLTKVTKKPFQNVKCETKVLKLIYSDLYDLHATSSLGNKKYFVTFIDDASSGTYQYHMTADCYGINSQSDFSSDDMKTTFFNGKLGEEVYMNQPQGFIMLGKENKADKYVYSKFDESGKGVIICLYVDDMLIFGTDQIQVDLTKEFSSSSFSMKDVGEADVILVSTSMDKSEKPMTNNVEAVSQIE</sequence>
<reference evidence="1" key="1">
    <citation type="journal article" date="2019" name="Sci. Rep.">
        <title>Draft genome of Tanacetum cinerariifolium, the natural source of mosquito coil.</title>
        <authorList>
            <person name="Yamashiro T."/>
            <person name="Shiraishi A."/>
            <person name="Satake H."/>
            <person name="Nakayama K."/>
        </authorList>
    </citation>
    <scope>NUCLEOTIDE SEQUENCE</scope>
</reference>
<dbReference type="EMBL" id="BKCJ010001197">
    <property type="protein sequence ID" value="GEU39612.1"/>
    <property type="molecule type" value="Genomic_DNA"/>
</dbReference>
<organism evidence="1">
    <name type="scientific">Tanacetum cinerariifolium</name>
    <name type="common">Dalmatian daisy</name>
    <name type="synonym">Chrysanthemum cinerariifolium</name>
    <dbReference type="NCBI Taxonomy" id="118510"/>
    <lineage>
        <taxon>Eukaryota</taxon>
        <taxon>Viridiplantae</taxon>
        <taxon>Streptophyta</taxon>
        <taxon>Embryophyta</taxon>
        <taxon>Tracheophyta</taxon>
        <taxon>Spermatophyta</taxon>
        <taxon>Magnoliopsida</taxon>
        <taxon>eudicotyledons</taxon>
        <taxon>Gunneridae</taxon>
        <taxon>Pentapetalae</taxon>
        <taxon>asterids</taxon>
        <taxon>campanulids</taxon>
        <taxon>Asterales</taxon>
        <taxon>Asteraceae</taxon>
        <taxon>Asteroideae</taxon>
        <taxon>Anthemideae</taxon>
        <taxon>Anthemidinae</taxon>
        <taxon>Tanacetum</taxon>
    </lineage>
</organism>
<dbReference type="PANTHER" id="PTHR42648">
    <property type="entry name" value="TRANSPOSASE, PUTATIVE-RELATED"/>
    <property type="match status" value="1"/>
</dbReference>
<dbReference type="AlphaFoldDB" id="A0A6L2JSH0"/>
<protein>
    <submittedName>
        <fullName evidence="1">Zinc finger, CCHC-type</fullName>
    </submittedName>
</protein>